<reference evidence="2 3" key="1">
    <citation type="submission" date="2020-07" db="EMBL/GenBank/DDBJ databases">
        <title>Genomic Encyclopedia of Type Strains, Phase III (KMG-III): the genomes of soil and plant-associated and newly described type strains.</title>
        <authorList>
            <person name="Whitman W."/>
        </authorList>
    </citation>
    <scope>NUCLEOTIDE SEQUENCE [LARGE SCALE GENOMIC DNA]</scope>
    <source>
        <strain evidence="2 3">DSM 11255</strain>
    </source>
</reference>
<accession>A0ABX2R6E9</accession>
<organism evidence="2 3">
    <name type="scientific">Carboxydothermus ferrireducens DSM 11255</name>
    <dbReference type="NCBI Taxonomy" id="1119529"/>
    <lineage>
        <taxon>Bacteria</taxon>
        <taxon>Bacillati</taxon>
        <taxon>Bacillota</taxon>
        <taxon>Clostridia</taxon>
        <taxon>Thermoanaerobacterales</taxon>
        <taxon>Thermoanaerobacteraceae</taxon>
        <taxon>Carboxydothermus</taxon>
    </lineage>
</organism>
<keyword evidence="3" id="KW-1185">Reference proteome</keyword>
<feature type="region of interest" description="Disordered" evidence="1">
    <location>
        <begin position="1"/>
        <end position="42"/>
    </location>
</feature>
<proteinExistence type="predicted"/>
<sequence>MAKKQEKNNNKKKKPDMPEMAVTVDDPVTQILAAKSQENEKH</sequence>
<dbReference type="EMBL" id="JACCBS010000001">
    <property type="protein sequence ID" value="NYE56751.1"/>
    <property type="molecule type" value="Genomic_DNA"/>
</dbReference>
<name>A0ABX2R6E9_9THEO</name>
<dbReference type="Proteomes" id="UP000604066">
    <property type="component" value="Unassembled WGS sequence"/>
</dbReference>
<evidence type="ECO:0000313" key="2">
    <source>
        <dbReference type="EMBL" id="NYE56751.1"/>
    </source>
</evidence>
<gene>
    <name evidence="2" type="ORF">HDG70_000457</name>
</gene>
<protein>
    <submittedName>
        <fullName evidence="2">Uncharacterized protein</fullName>
    </submittedName>
</protein>
<evidence type="ECO:0000313" key="3">
    <source>
        <dbReference type="Proteomes" id="UP000604066"/>
    </source>
</evidence>
<evidence type="ECO:0000256" key="1">
    <source>
        <dbReference type="SAM" id="MobiDB-lite"/>
    </source>
</evidence>
<comment type="caution">
    <text evidence="2">The sequence shown here is derived from an EMBL/GenBank/DDBJ whole genome shotgun (WGS) entry which is preliminary data.</text>
</comment>
<dbReference type="RefSeq" id="WP_257020433.1">
    <property type="nucleotide sequence ID" value="NZ_JACCBS010000001.1"/>
</dbReference>